<comment type="cofactor">
    <cofactor evidence="1">
        <name>thiamine diphosphate</name>
        <dbReference type="ChEBI" id="CHEBI:58937"/>
    </cofactor>
</comment>
<keyword evidence="3" id="KW-0786">Thiamine pyrophosphate</keyword>
<evidence type="ECO:0000256" key="1">
    <source>
        <dbReference type="ARBA" id="ARBA00001964"/>
    </source>
</evidence>
<reference evidence="5 6" key="1">
    <citation type="submission" date="2020-08" db="EMBL/GenBank/DDBJ databases">
        <title>The isolate Caproiciproducens sp. 7D4C2 produces n-caproate at mildly acidic conditions from hexoses: genome and rBOX comparison with related strains and chain-elongating bacteria.</title>
        <authorList>
            <person name="Esquivel-Elizondo S."/>
            <person name="Bagci C."/>
            <person name="Temovska M."/>
            <person name="Jeon B.S."/>
            <person name="Bessarab I."/>
            <person name="Williams R.B.H."/>
            <person name="Huson D.H."/>
            <person name="Angenent L.T."/>
        </authorList>
    </citation>
    <scope>NUCLEOTIDE SEQUENCE [LARGE SCALE GENOMIC DNA]</scope>
    <source>
        <strain evidence="5 6">7D4C2</strain>
    </source>
</reference>
<dbReference type="EMBL" id="CP060286">
    <property type="protein sequence ID" value="QNK42434.1"/>
    <property type="molecule type" value="Genomic_DNA"/>
</dbReference>
<accession>A0A7G8TFP3</accession>
<protein>
    <submittedName>
        <fullName evidence="5">Transketolase</fullName>
    </submittedName>
</protein>
<dbReference type="InterPro" id="IPR005474">
    <property type="entry name" value="Transketolase_N"/>
</dbReference>
<dbReference type="Pfam" id="PF00456">
    <property type="entry name" value="Transketolase_N"/>
    <property type="match status" value="1"/>
</dbReference>
<dbReference type="CDD" id="cd02012">
    <property type="entry name" value="TPP_TK"/>
    <property type="match status" value="1"/>
</dbReference>
<evidence type="ECO:0000256" key="2">
    <source>
        <dbReference type="ARBA" id="ARBA00007131"/>
    </source>
</evidence>
<feature type="domain" description="Transketolase N-terminal" evidence="4">
    <location>
        <begin position="13"/>
        <end position="266"/>
    </location>
</feature>
<dbReference type="InterPro" id="IPR029061">
    <property type="entry name" value="THDP-binding"/>
</dbReference>
<evidence type="ECO:0000313" key="5">
    <source>
        <dbReference type="EMBL" id="QNK42434.1"/>
    </source>
</evidence>
<evidence type="ECO:0000313" key="6">
    <source>
        <dbReference type="Proteomes" id="UP000515909"/>
    </source>
</evidence>
<evidence type="ECO:0000256" key="3">
    <source>
        <dbReference type="ARBA" id="ARBA00023052"/>
    </source>
</evidence>
<proteinExistence type="inferred from homology"/>
<dbReference type="RefSeq" id="WP_187037904.1">
    <property type="nucleotide sequence ID" value="NZ_CP060286.1"/>
</dbReference>
<dbReference type="PANTHER" id="PTHR47514">
    <property type="entry name" value="TRANSKETOLASE N-TERMINAL SECTION-RELATED"/>
    <property type="match status" value="1"/>
</dbReference>
<sequence length="283" mass="30755">MNIKVKQELQLNAYKIRKIALQTIQTAGSGHIGGSFSIAETLSVLYFSQMNVDPANPKKPDRDHLVLSKGHCSPALYTTLAMKGFFPVEHLSTFRKIDSDLSGHVECHVPGVDMSTGSLGQGLSVALGMALYGKSKGFAYRTFCIMGDGEIQEGQVWEAAMAAGYFKADNLIAFVDHNKLQLDGPLEEVMSPNPIGNKFKEFGWNVLEVDGSDVEQIYNAVELASVCKGKPTMIVLDTIKGKGVSVFENQVRFHGGHPNADEFKIAYAELNAKIAELGGNKNV</sequence>
<name>A0A7G8TFP3_9FIRM</name>
<dbReference type="Proteomes" id="UP000515909">
    <property type="component" value="Chromosome"/>
</dbReference>
<dbReference type="Gene3D" id="3.40.50.970">
    <property type="match status" value="1"/>
</dbReference>
<evidence type="ECO:0000259" key="4">
    <source>
        <dbReference type="Pfam" id="PF00456"/>
    </source>
</evidence>
<dbReference type="KEGG" id="cfem:HCR03_09625"/>
<dbReference type="SUPFAM" id="SSF52518">
    <property type="entry name" value="Thiamin diphosphate-binding fold (THDP-binding)"/>
    <property type="match status" value="1"/>
</dbReference>
<gene>
    <name evidence="5" type="ORF">HCR03_09625</name>
</gene>
<dbReference type="AlphaFoldDB" id="A0A7G8TFP3"/>
<comment type="similarity">
    <text evidence="2">Belongs to the transketolase family.</text>
</comment>
<organism evidence="5 6">
    <name type="scientific">Caproicibacter fermentans</name>
    <dbReference type="NCBI Taxonomy" id="2576756"/>
    <lineage>
        <taxon>Bacteria</taxon>
        <taxon>Bacillati</taxon>
        <taxon>Bacillota</taxon>
        <taxon>Clostridia</taxon>
        <taxon>Eubacteriales</taxon>
        <taxon>Acutalibacteraceae</taxon>
        <taxon>Caproicibacter</taxon>
    </lineage>
</organism>
<dbReference type="PANTHER" id="PTHR47514:SF1">
    <property type="entry name" value="TRANSKETOLASE N-TERMINAL SECTION-RELATED"/>
    <property type="match status" value="1"/>
</dbReference>